<evidence type="ECO:0000313" key="2">
    <source>
        <dbReference type="EMBL" id="KFE51527.1"/>
    </source>
</evidence>
<gene>
    <name evidence="2" type="ORF">IV02_12130</name>
</gene>
<dbReference type="Proteomes" id="UP000028643">
    <property type="component" value="Unassembled WGS sequence"/>
</dbReference>
<feature type="region of interest" description="Disordered" evidence="1">
    <location>
        <begin position="1"/>
        <end position="34"/>
    </location>
</feature>
<dbReference type="EMBL" id="JPQT01000103">
    <property type="protein sequence ID" value="KFE51527.1"/>
    <property type="molecule type" value="Genomic_DNA"/>
</dbReference>
<reference evidence="2 3" key="1">
    <citation type="submission" date="2014-07" db="EMBL/GenBank/DDBJ databases">
        <title>Draft Genome Sequences of Environmental Pseudomonas syringae strains.</title>
        <authorList>
            <person name="Baltrus D.A."/>
            <person name="Berge O."/>
            <person name="Morris C."/>
        </authorList>
    </citation>
    <scope>NUCLEOTIDE SEQUENCE [LARGE SCALE GENOMIC DNA]</scope>
    <source>
        <strain evidence="2 3">CEB003</strain>
    </source>
</reference>
<name>A0A085V7W4_PSESX</name>
<protein>
    <submittedName>
        <fullName evidence="2">Uncharacterized protein</fullName>
    </submittedName>
</protein>
<comment type="caution">
    <text evidence="2">The sequence shown here is derived from an EMBL/GenBank/DDBJ whole genome shotgun (WGS) entry which is preliminary data.</text>
</comment>
<dbReference type="AlphaFoldDB" id="A0A085V7W4"/>
<accession>A0A085V7W4</accession>
<sequence length="119" mass="13038">MLNKNPFPNAEAPDHPPLSTWDDQNAAQSVAGDAFTAPPELTNAELVHLRVRVIALENLVIALLAEGSERQLAVAREMAAYISPRPGFTQHPLTVHAAAQMAHSVERAQRFRQRDEPAV</sequence>
<dbReference type="PATRIC" id="fig|317.174.peg.2493"/>
<evidence type="ECO:0000313" key="3">
    <source>
        <dbReference type="Proteomes" id="UP000028643"/>
    </source>
</evidence>
<evidence type="ECO:0000256" key="1">
    <source>
        <dbReference type="SAM" id="MobiDB-lite"/>
    </source>
</evidence>
<dbReference type="RefSeq" id="WP_020291126.1">
    <property type="nucleotide sequence ID" value="NZ_JPQT01000103.1"/>
</dbReference>
<proteinExistence type="predicted"/>
<organism evidence="2 3">
    <name type="scientific">Pseudomonas syringae</name>
    <dbReference type="NCBI Taxonomy" id="317"/>
    <lineage>
        <taxon>Bacteria</taxon>
        <taxon>Pseudomonadati</taxon>
        <taxon>Pseudomonadota</taxon>
        <taxon>Gammaproteobacteria</taxon>
        <taxon>Pseudomonadales</taxon>
        <taxon>Pseudomonadaceae</taxon>
        <taxon>Pseudomonas</taxon>
    </lineage>
</organism>